<dbReference type="InterPro" id="IPR019236">
    <property type="entry name" value="APP1_cat"/>
</dbReference>
<gene>
    <name evidence="2" type="ORF">AVDCRST_MAG86-92</name>
</gene>
<evidence type="ECO:0000313" key="2">
    <source>
        <dbReference type="EMBL" id="CAA9554448.1"/>
    </source>
</evidence>
<dbReference type="PANTHER" id="PTHR28208:SF3">
    <property type="entry name" value="PHOSPHATIDATE PHOSPHATASE APP1"/>
    <property type="match status" value="1"/>
</dbReference>
<dbReference type="EMBL" id="CADCWP010000008">
    <property type="protein sequence ID" value="CAA9554448.1"/>
    <property type="molecule type" value="Genomic_DNA"/>
</dbReference>
<dbReference type="InterPro" id="IPR036412">
    <property type="entry name" value="HAD-like_sf"/>
</dbReference>
<dbReference type="Pfam" id="PF09949">
    <property type="entry name" value="APP1_cat"/>
    <property type="match status" value="1"/>
</dbReference>
<proteinExistence type="predicted"/>
<dbReference type="SUPFAM" id="SSF56784">
    <property type="entry name" value="HAD-like"/>
    <property type="match status" value="1"/>
</dbReference>
<accession>A0A6J4ULP9</accession>
<dbReference type="GO" id="GO:0008195">
    <property type="term" value="F:phosphatidate phosphatase activity"/>
    <property type="evidence" value="ECO:0007669"/>
    <property type="project" value="InterPro"/>
</dbReference>
<name>A0A6J4ULP9_9DEIN</name>
<reference evidence="2" key="1">
    <citation type="submission" date="2020-02" db="EMBL/GenBank/DDBJ databases">
        <authorList>
            <person name="Meier V. D."/>
        </authorList>
    </citation>
    <scope>NUCLEOTIDE SEQUENCE</scope>
    <source>
        <strain evidence="2">AVDCRST_MAG86</strain>
    </source>
</reference>
<dbReference type="PANTHER" id="PTHR28208">
    <property type="entry name" value="PHOSPHATIDATE PHOSPHATASE APP1"/>
    <property type="match status" value="1"/>
</dbReference>
<evidence type="ECO:0000259" key="1">
    <source>
        <dbReference type="Pfam" id="PF09949"/>
    </source>
</evidence>
<dbReference type="InterPro" id="IPR052935">
    <property type="entry name" value="Mg2+_PAP"/>
</dbReference>
<sequence>MSRWHKLIYQTETQFDRALEQAERLDGDDPLLIQSYLSYGVPGRALVLGRVLEDRGVAEAEQNDSLWENFKGAWKRFRSGEVRHAELSVSLETPSGTFQQRLRADDEGHIAQWLTLPEGPPDDDGLLTLRLELLEPKRTPPVRGEASVLIPPPTARFGVISDIDDTVLQTGATSVRSLAKQVLFGNAYTRLPFEGVAAFYEALNRGGNPLFYVSSSPWNLYDVLVEFMELNSIPLGPIMLRDWGVSATELLPTSHGLHKQEAIRQILETYPALPFILIGDSGQEDPEIYSQIVRDFPGRILSIYIRDVDDDAARRESVQKLAKDLAKDGSTLLLTANTAVAAEHAAAQGWIHVDGVAKVAERRDEDIAKPA</sequence>
<feature type="domain" description="Phosphatidate phosphatase APP1 catalytic" evidence="1">
    <location>
        <begin position="157"/>
        <end position="307"/>
    </location>
</feature>
<dbReference type="AlphaFoldDB" id="A0A6J4ULP9"/>
<organism evidence="2">
    <name type="scientific">uncultured Truepera sp</name>
    <dbReference type="NCBI Taxonomy" id="543023"/>
    <lineage>
        <taxon>Bacteria</taxon>
        <taxon>Thermotogati</taxon>
        <taxon>Deinococcota</taxon>
        <taxon>Deinococci</taxon>
        <taxon>Trueperales</taxon>
        <taxon>Trueperaceae</taxon>
        <taxon>Truepera</taxon>
        <taxon>environmental samples</taxon>
    </lineage>
</organism>
<protein>
    <recommendedName>
        <fullName evidence="1">Phosphatidate phosphatase APP1 catalytic domain-containing protein</fullName>
    </recommendedName>
</protein>